<name>A0A810NC30_9ACTN</name>
<dbReference type="GO" id="GO:0000049">
    <property type="term" value="F:tRNA binding"/>
    <property type="evidence" value="ECO:0007669"/>
    <property type="project" value="InterPro"/>
</dbReference>
<keyword evidence="6 7" id="KW-0030">Aminoacyl-tRNA synthetase</keyword>
<reference evidence="10" key="1">
    <citation type="submission" date="2020-08" db="EMBL/GenBank/DDBJ databases">
        <title>Whole genome shotgun sequence of Polymorphospora rubra NBRC 101157.</title>
        <authorList>
            <person name="Komaki H."/>
            <person name="Tamura T."/>
        </authorList>
    </citation>
    <scope>NUCLEOTIDE SEQUENCE</scope>
    <source>
        <strain evidence="10">NBRC 101157</strain>
    </source>
</reference>
<gene>
    <name evidence="10" type="primary">gltX_2</name>
    <name evidence="10" type="ORF">Prubr_66600</name>
</gene>
<keyword evidence="2 7" id="KW-0436">Ligase</keyword>
<dbReference type="GO" id="GO:0006424">
    <property type="term" value="P:glutamyl-tRNA aminoacylation"/>
    <property type="evidence" value="ECO:0007669"/>
    <property type="project" value="TreeGrafter"/>
</dbReference>
<sequence>MLDTSLIDSLFPADLPEPVEWEHRFPPRELPAGSRVVRFCPSPTGPLHIGGIYVAVIDRNLATASDGRYVLRIEDTDQSREVPGVKEQFQRAFEYFGLLPDESDVAGGDYGPYLQSAREAIYLSHVRELMRRRLAYPCFATREELAETTARQQAAKVPTGYHGEWAIWRDAPQGQVEAALAEGRPYVVRFRTETSVGERVSFVDAIRGRIEFDANRNDVVVLKSSGQSPRLPTYHFAHAVDDHLMRVNLVLRADEWLSSVPVHHQLFDALGFDRIEYAHVAPLLKQADGGKRKLSKRKDPEASVDFYLQEGYPAAPVLYFLRGLINGRLAEMPQADALAANIQLDQCGVSGALVDMVKLGGICADHIATMPAAAVLAAVTAWAERYDAELAKVLAAQTELALRALAVERDGHPNPRKDLQKWSDFRPVYGFFFPELFALVNDPAETPLAELPADVVRTFAAAFVDTYQPIIDPQEWFGQIRTLAASHGFAASPREYKADPGAYHGSIREASQIVRVALTGSTRSPELHAVAMALGTDEVLRRVRAVAGGLG</sequence>
<dbReference type="GO" id="GO:0004818">
    <property type="term" value="F:glutamate-tRNA ligase activity"/>
    <property type="evidence" value="ECO:0007669"/>
    <property type="project" value="TreeGrafter"/>
</dbReference>
<dbReference type="InterPro" id="IPR020751">
    <property type="entry name" value="aa-tRNA-synth_I_codon-bd_sub2"/>
</dbReference>
<dbReference type="Pfam" id="PF00749">
    <property type="entry name" value="tRNA-synt_1c"/>
    <property type="match status" value="1"/>
</dbReference>
<dbReference type="EMBL" id="AP023359">
    <property type="protein sequence ID" value="BCJ69639.1"/>
    <property type="molecule type" value="Genomic_DNA"/>
</dbReference>
<comment type="similarity">
    <text evidence="1">Belongs to the class-I aminoacyl-tRNA synthetase family. Glutamate--tRNA ligase type 1 subfamily.</text>
</comment>
<dbReference type="PRINTS" id="PR00987">
    <property type="entry name" value="TRNASYNTHGLU"/>
</dbReference>
<dbReference type="PANTHER" id="PTHR43311:SF2">
    <property type="entry name" value="GLUTAMATE--TRNA LIGASE, MITOCHONDRIAL-RELATED"/>
    <property type="match status" value="1"/>
</dbReference>
<dbReference type="InterPro" id="IPR045462">
    <property type="entry name" value="aa-tRNA-synth_I_cd-bd"/>
</dbReference>
<keyword evidence="4 7" id="KW-0067">ATP-binding</keyword>
<evidence type="ECO:0000256" key="2">
    <source>
        <dbReference type="ARBA" id="ARBA00022598"/>
    </source>
</evidence>
<evidence type="ECO:0000256" key="5">
    <source>
        <dbReference type="ARBA" id="ARBA00022917"/>
    </source>
</evidence>
<feature type="domain" description="Glutamyl/glutaminyl-tRNA synthetase class Ib catalytic" evidence="8">
    <location>
        <begin position="36"/>
        <end position="322"/>
    </location>
</feature>
<dbReference type="SUPFAM" id="SSF48163">
    <property type="entry name" value="An anticodon-binding domain of class I aminoacyl-tRNA synthetases"/>
    <property type="match status" value="1"/>
</dbReference>
<dbReference type="InterPro" id="IPR000924">
    <property type="entry name" value="Glu/Gln-tRNA-synth"/>
</dbReference>
<evidence type="ECO:0000256" key="7">
    <source>
        <dbReference type="RuleBase" id="RU363037"/>
    </source>
</evidence>
<dbReference type="GO" id="GO:0005829">
    <property type="term" value="C:cytosol"/>
    <property type="evidence" value="ECO:0007669"/>
    <property type="project" value="TreeGrafter"/>
</dbReference>
<dbReference type="Pfam" id="PF19269">
    <property type="entry name" value="Anticodon_2"/>
    <property type="match status" value="1"/>
</dbReference>
<evidence type="ECO:0000313" key="10">
    <source>
        <dbReference type="EMBL" id="BCJ69639.1"/>
    </source>
</evidence>
<accession>A0A810NC30</accession>
<feature type="domain" description="Aminoacyl-tRNA synthetase class I anticodon-binding" evidence="9">
    <location>
        <begin position="511"/>
        <end position="546"/>
    </location>
</feature>
<evidence type="ECO:0000256" key="3">
    <source>
        <dbReference type="ARBA" id="ARBA00022741"/>
    </source>
</evidence>
<evidence type="ECO:0000256" key="6">
    <source>
        <dbReference type="ARBA" id="ARBA00023146"/>
    </source>
</evidence>
<dbReference type="Proteomes" id="UP000680866">
    <property type="component" value="Chromosome"/>
</dbReference>
<evidence type="ECO:0000259" key="9">
    <source>
        <dbReference type="Pfam" id="PF19269"/>
    </source>
</evidence>
<dbReference type="Gene3D" id="3.40.50.620">
    <property type="entry name" value="HUPs"/>
    <property type="match status" value="1"/>
</dbReference>
<keyword evidence="5 7" id="KW-0648">Protein biosynthesis</keyword>
<dbReference type="RefSeq" id="WP_212819054.1">
    <property type="nucleotide sequence ID" value="NZ_AP023359.1"/>
</dbReference>
<organism evidence="10 11">
    <name type="scientific">Polymorphospora rubra</name>
    <dbReference type="NCBI Taxonomy" id="338584"/>
    <lineage>
        <taxon>Bacteria</taxon>
        <taxon>Bacillati</taxon>
        <taxon>Actinomycetota</taxon>
        <taxon>Actinomycetes</taxon>
        <taxon>Micromonosporales</taxon>
        <taxon>Micromonosporaceae</taxon>
        <taxon>Polymorphospora</taxon>
    </lineage>
</organism>
<dbReference type="InterPro" id="IPR008925">
    <property type="entry name" value="aa_tRNA-synth_I_cd-bd_sf"/>
</dbReference>
<dbReference type="PROSITE" id="PS00178">
    <property type="entry name" value="AA_TRNA_LIGASE_I"/>
    <property type="match status" value="1"/>
</dbReference>
<dbReference type="InterPro" id="IPR014729">
    <property type="entry name" value="Rossmann-like_a/b/a_fold"/>
</dbReference>
<keyword evidence="3 7" id="KW-0547">Nucleotide-binding</keyword>
<keyword evidence="11" id="KW-1185">Reference proteome</keyword>
<dbReference type="GO" id="GO:0005524">
    <property type="term" value="F:ATP binding"/>
    <property type="evidence" value="ECO:0007669"/>
    <property type="project" value="UniProtKB-KW"/>
</dbReference>
<dbReference type="InterPro" id="IPR049940">
    <property type="entry name" value="GluQ/Sye"/>
</dbReference>
<evidence type="ECO:0000259" key="8">
    <source>
        <dbReference type="Pfam" id="PF00749"/>
    </source>
</evidence>
<dbReference type="KEGG" id="pry:Prubr_66600"/>
<dbReference type="AlphaFoldDB" id="A0A810NC30"/>
<evidence type="ECO:0000256" key="1">
    <source>
        <dbReference type="ARBA" id="ARBA00007894"/>
    </source>
</evidence>
<dbReference type="PANTHER" id="PTHR43311">
    <property type="entry name" value="GLUTAMATE--TRNA LIGASE"/>
    <property type="match status" value="1"/>
</dbReference>
<evidence type="ECO:0000313" key="11">
    <source>
        <dbReference type="Proteomes" id="UP000680866"/>
    </source>
</evidence>
<dbReference type="SUPFAM" id="SSF52374">
    <property type="entry name" value="Nucleotidylyl transferase"/>
    <property type="match status" value="1"/>
</dbReference>
<dbReference type="InterPro" id="IPR020058">
    <property type="entry name" value="Glu/Gln-tRNA-synth_Ib_cat-dom"/>
</dbReference>
<proteinExistence type="inferred from homology"/>
<dbReference type="InterPro" id="IPR001412">
    <property type="entry name" value="aa-tRNA-synth_I_CS"/>
</dbReference>
<evidence type="ECO:0000256" key="4">
    <source>
        <dbReference type="ARBA" id="ARBA00022840"/>
    </source>
</evidence>
<dbReference type="Gene3D" id="1.10.10.350">
    <property type="match status" value="1"/>
</dbReference>
<protein>
    <submittedName>
        <fullName evidence="10">Glutamate--tRNA ligase</fullName>
    </submittedName>
</protein>